<dbReference type="InterPro" id="IPR043502">
    <property type="entry name" value="DNA/RNA_pol_sf"/>
</dbReference>
<dbReference type="SUPFAM" id="SSF56672">
    <property type="entry name" value="DNA/RNA polymerases"/>
    <property type="match status" value="1"/>
</dbReference>
<name>A0A2S0SZ16_9VIRU</name>
<evidence type="ECO:0000256" key="2">
    <source>
        <dbReference type="ARBA" id="ARBA00012417"/>
    </source>
</evidence>
<evidence type="ECO:0000256" key="7">
    <source>
        <dbReference type="ARBA" id="ARBA00023125"/>
    </source>
</evidence>
<evidence type="ECO:0000256" key="8">
    <source>
        <dbReference type="ARBA" id="ARBA00049244"/>
    </source>
</evidence>
<evidence type="ECO:0000256" key="1">
    <source>
        <dbReference type="ARBA" id="ARBA00005755"/>
    </source>
</evidence>
<sequence>MDTIYERLTDPERFDAIEGSGWSIVPGTVRFWLKVYPCQPNPDASPTENNASDYGGDNDNSDDMDPPQRECNNTFLLALAEYFFRLDPRFTRLPRTIIAKKIVLTEYLLTHMPNEAEEEWLYMRDFNLKDVAAWHRLHKKFPLRIFSLRGNVLYAKRYPQSIGNMIDMYITSKRKIGLVLKLNALFRRGLDRTLCSTCYTFHRTDNSCVLNLVEAETDQVEIPEYPNNRHALVIYADFESILSDPHIIGRDMNAKHLTSGFSMLGLDNHGDIVYERITNVLDVEPDQIIPHFMESVYKCCDIFTDLNGERMPVSSPDCKICGNFIDFNVHAFFNGRNFINGETGSHHAKCWRDPKNSAYIFFHNFRGYDSHFLMSEIVKNCNVINMQATTMERFNLIRISHNNMNICFKDTFNFFTCSLDAAIANVEHFIYADEMNNPVNRKKGVFPYDWFDNFEKLYATELPPPPWVNTMTGLPLDHTRAYEVWNAKKFKTFSEYHNYYMHLDVLILADIFEKFRSVTLSEFSIDPVHFQGAPGLTWYLGLRSNIELFRIIQDKRIYLDIQSQIRGGVSQAMQRYCKPDIGESILFLDVNSLYSYCMTKLLPSNYVRTVYELPDNWEEMYANDGEECALINVDLIYPEHLHDRDIDYPLAPHKFNDALCTTFLRKENYLCHSKVLQYYVNRGLIIEKFNYMYVFKQDYALRDYVSNNINKRRETNSAPMKALYKLLNNSLYGKTCENVFKYRIFEVHDEENLEGGQVNSFLYRAKNFIEFDNKFLCEMKPDSVKLNKPIQIGFTILEYAKLHMYSFIYDIKDVFKDDVRFLYTDTDSIMMWFNLPDPWIALWITDKIKKQLDFAKMVDKWGIGDKSTDKQSGLWSPEADGKTIVEYVGLRSKSYAYKFADNEEVIKNKGVMKNAAILDSTDNVVGKVTFDIYKNALFTGTDYRVRQHVIRSKNHEVYSRPEYKLGISGNDLKRTVLANRKDSLPFGYKGYRFRDLAVDIDDPDNFTT</sequence>
<dbReference type="InterPro" id="IPR012337">
    <property type="entry name" value="RNaseH-like_sf"/>
</dbReference>
<reference evidence="11" key="2">
    <citation type="journal article" date="2018" name="MBio">
        <title>Viral Diversity of House Mice in New York City.</title>
        <authorList>
            <person name="Willams S.H."/>
            <person name="Che X."/>
            <person name="Garcia J.A."/>
            <person name="Klena J.D."/>
            <person name="Lee B."/>
            <person name="Muller D."/>
            <person name="Ulrich W."/>
            <person name="Corrigan R.M."/>
            <person name="Nichol S."/>
            <person name="Jain K."/>
            <person name="Lipkin W.I."/>
        </authorList>
    </citation>
    <scope>NUCLEOTIDE SEQUENCE</scope>
    <source>
        <strain evidence="11">FMDV3/NYC/Queens/poolP8</strain>
    </source>
</reference>
<evidence type="ECO:0000256" key="5">
    <source>
        <dbReference type="ARBA" id="ARBA00022705"/>
    </source>
</evidence>
<dbReference type="InterPro" id="IPR004868">
    <property type="entry name" value="DNA-dir_DNA_pol_B_mt/vir"/>
</dbReference>
<keyword evidence="5" id="KW-0235">DNA replication</keyword>
<dbReference type="EC" id="2.7.7.7" evidence="2"/>
<dbReference type="PROSITE" id="PS00116">
    <property type="entry name" value="DNA_POLYMERASE_B"/>
    <property type="match status" value="1"/>
</dbReference>
<dbReference type="Gene3D" id="3.90.1600.10">
    <property type="entry name" value="Palm domain of DNA polymerase"/>
    <property type="match status" value="1"/>
</dbReference>
<evidence type="ECO:0000256" key="3">
    <source>
        <dbReference type="ARBA" id="ARBA00022679"/>
    </source>
</evidence>
<dbReference type="SUPFAM" id="SSF53098">
    <property type="entry name" value="Ribonuclease H-like"/>
    <property type="match status" value="1"/>
</dbReference>
<dbReference type="GO" id="GO:0000166">
    <property type="term" value="F:nucleotide binding"/>
    <property type="evidence" value="ECO:0007669"/>
    <property type="project" value="InterPro"/>
</dbReference>
<accession>A0A2S0SZ16</accession>
<dbReference type="GO" id="GO:0006260">
    <property type="term" value="P:DNA replication"/>
    <property type="evidence" value="ECO:0007669"/>
    <property type="project" value="UniProtKB-KW"/>
</dbReference>
<evidence type="ECO:0000256" key="9">
    <source>
        <dbReference type="SAM" id="MobiDB-lite"/>
    </source>
</evidence>
<keyword evidence="4" id="KW-0548">Nucleotidyltransferase</keyword>
<dbReference type="InterPro" id="IPR017964">
    <property type="entry name" value="DNA-dir_DNA_pol_B_CS"/>
</dbReference>
<dbReference type="PANTHER" id="PTHR31511">
    <property type="entry name" value="PROTEIN CBG23764"/>
    <property type="match status" value="1"/>
</dbReference>
<protein>
    <recommendedName>
        <fullName evidence="2">DNA-directed DNA polymerase</fullName>
        <ecNumber evidence="2">2.7.7.7</ecNumber>
    </recommendedName>
</protein>
<feature type="domain" description="DNA-directed DNA polymerase family B mitochondria/virus" evidence="10">
    <location>
        <begin position="356"/>
        <end position="812"/>
    </location>
</feature>
<keyword evidence="7" id="KW-0238">DNA-binding</keyword>
<evidence type="ECO:0000259" key="10">
    <source>
        <dbReference type="Pfam" id="PF03175"/>
    </source>
</evidence>
<dbReference type="PANTHER" id="PTHR31511:SF12">
    <property type="entry name" value="RHO TERMINATION FACTOR N-TERMINAL DOMAIN-CONTAINING PROTEIN"/>
    <property type="match status" value="1"/>
</dbReference>
<evidence type="ECO:0000313" key="11">
    <source>
        <dbReference type="EMBL" id="AWB14611.1"/>
    </source>
</evidence>
<dbReference type="EMBL" id="MF416377">
    <property type="protein sequence ID" value="AWB14611.1"/>
    <property type="molecule type" value="Genomic_DNA"/>
</dbReference>
<reference evidence="11" key="1">
    <citation type="submission" date="2017-06" db="EMBL/GenBank/DDBJ databases">
        <authorList>
            <person name="Kim H.J."/>
            <person name="Triplett B.A."/>
        </authorList>
    </citation>
    <scope>NUCLEOTIDE SEQUENCE</scope>
    <source>
        <strain evidence="11">FMDV3/NYC/Queens/poolP8</strain>
    </source>
</reference>
<feature type="region of interest" description="Disordered" evidence="9">
    <location>
        <begin position="42"/>
        <end position="67"/>
    </location>
</feature>
<comment type="catalytic activity">
    <reaction evidence="8">
        <text>DNA(n) + a 2'-deoxyribonucleoside 5'-triphosphate = DNA(n+1) + diphosphate</text>
        <dbReference type="Rhea" id="RHEA:22508"/>
        <dbReference type="Rhea" id="RHEA-COMP:17339"/>
        <dbReference type="Rhea" id="RHEA-COMP:17340"/>
        <dbReference type="ChEBI" id="CHEBI:33019"/>
        <dbReference type="ChEBI" id="CHEBI:61560"/>
        <dbReference type="ChEBI" id="CHEBI:173112"/>
        <dbReference type="EC" id="2.7.7.7"/>
    </reaction>
</comment>
<organism evidence="11">
    <name type="scientific">Fresh Meadows densovirus 3</name>
    <dbReference type="NCBI Taxonomy" id="2171374"/>
    <lineage>
        <taxon>Viruses</taxon>
        <taxon>Monodnaviria</taxon>
        <taxon>Shotokuvirae</taxon>
        <taxon>Cossaviricota</taxon>
        <taxon>Quintoviricetes</taxon>
        <taxon>Piccovirales</taxon>
        <taxon>Parvoviridae</taxon>
        <taxon>Densovirinae</taxon>
    </lineage>
</organism>
<keyword evidence="6" id="KW-0239">DNA-directed DNA polymerase</keyword>
<comment type="similarity">
    <text evidence="1">Belongs to the DNA polymerase type-B family.</text>
</comment>
<dbReference type="InterPro" id="IPR023211">
    <property type="entry name" value="DNA_pol_palm_dom_sf"/>
</dbReference>
<evidence type="ECO:0000256" key="4">
    <source>
        <dbReference type="ARBA" id="ARBA00022695"/>
    </source>
</evidence>
<dbReference type="Pfam" id="PF03175">
    <property type="entry name" value="DNA_pol_B_2"/>
    <property type="match status" value="1"/>
</dbReference>
<evidence type="ECO:0000256" key="6">
    <source>
        <dbReference type="ARBA" id="ARBA00022932"/>
    </source>
</evidence>
<feature type="compositionally biased region" description="Low complexity" evidence="9">
    <location>
        <begin position="49"/>
        <end position="58"/>
    </location>
</feature>
<keyword evidence="3" id="KW-0808">Transferase</keyword>
<dbReference type="GO" id="GO:0003677">
    <property type="term" value="F:DNA binding"/>
    <property type="evidence" value="ECO:0007669"/>
    <property type="project" value="UniProtKB-KW"/>
</dbReference>
<dbReference type="GO" id="GO:0003887">
    <property type="term" value="F:DNA-directed DNA polymerase activity"/>
    <property type="evidence" value="ECO:0007669"/>
    <property type="project" value="UniProtKB-KW"/>
</dbReference>
<proteinExistence type="inferred from homology"/>